<feature type="compositionally biased region" description="Basic and acidic residues" evidence="1">
    <location>
        <begin position="1"/>
        <end position="14"/>
    </location>
</feature>
<evidence type="ECO:0000313" key="2">
    <source>
        <dbReference type="EMBL" id="KAF0724738.1"/>
    </source>
</evidence>
<feature type="compositionally biased region" description="Basic residues" evidence="1">
    <location>
        <begin position="367"/>
        <end position="390"/>
    </location>
</feature>
<evidence type="ECO:0000313" key="3">
    <source>
        <dbReference type="Proteomes" id="UP000481153"/>
    </source>
</evidence>
<comment type="caution">
    <text evidence="2">The sequence shown here is derived from an EMBL/GenBank/DDBJ whole genome shotgun (WGS) entry which is preliminary data.</text>
</comment>
<evidence type="ECO:0008006" key="4">
    <source>
        <dbReference type="Google" id="ProtNLM"/>
    </source>
</evidence>
<gene>
    <name evidence="2" type="ORF">Ae201684_016669</name>
</gene>
<sequence>MTLLRAEPKAHEEADPYDSDSSPIGDFAPASTMRLMPVEFIANFDGDRDNRNAAASWLQRFEETAIACGWSDLEILRRFRLHSDKPVHDWLLQVNPEFLSSWAKLRARFVKEYVKSPIPKTEVYYSMTQGPGEHLKAYFVRFNAAALRIKLDYRRNRENLAAHIDRFARTLTNRMLAQAINLQQFRTIDDLEDYLDKQQQQEAIDRFQARAKSAQSAPRHTHIPVSDRAKTRKPTVQFMDAAESVGASWDDLQAEIFALGRSYSSAKRVQCHECGREHFTIDGQCWSNIYCTLCNKMGHPETNCFKACAICTPPHNKFERCEKLEKVAALKAFLEANPVEGLPSLECLNFLVRGSRETPIVSDTTRANHHQKKKKTRKPKKKQVHLPHQP</sequence>
<dbReference type="EMBL" id="VJMJ01000265">
    <property type="protein sequence ID" value="KAF0724738.1"/>
    <property type="molecule type" value="Genomic_DNA"/>
</dbReference>
<evidence type="ECO:0000256" key="1">
    <source>
        <dbReference type="SAM" id="MobiDB-lite"/>
    </source>
</evidence>
<dbReference type="PANTHER" id="PTHR33223">
    <property type="entry name" value="CCHC-TYPE DOMAIN-CONTAINING PROTEIN"/>
    <property type="match status" value="1"/>
</dbReference>
<dbReference type="AlphaFoldDB" id="A0A6G0WBT4"/>
<organism evidence="2 3">
    <name type="scientific">Aphanomyces euteiches</name>
    <dbReference type="NCBI Taxonomy" id="100861"/>
    <lineage>
        <taxon>Eukaryota</taxon>
        <taxon>Sar</taxon>
        <taxon>Stramenopiles</taxon>
        <taxon>Oomycota</taxon>
        <taxon>Saprolegniomycetes</taxon>
        <taxon>Saprolegniales</taxon>
        <taxon>Verrucalvaceae</taxon>
        <taxon>Aphanomyces</taxon>
    </lineage>
</organism>
<feature type="region of interest" description="Disordered" evidence="1">
    <location>
        <begin position="361"/>
        <end position="390"/>
    </location>
</feature>
<protein>
    <recommendedName>
        <fullName evidence="4">Retrotransposon gag domain-containing protein</fullName>
    </recommendedName>
</protein>
<proteinExistence type="predicted"/>
<keyword evidence="3" id="KW-1185">Reference proteome</keyword>
<name>A0A6G0WBT4_9STRA</name>
<reference evidence="2 3" key="1">
    <citation type="submission" date="2019-07" db="EMBL/GenBank/DDBJ databases">
        <title>Genomics analysis of Aphanomyces spp. identifies a new class of oomycete effector associated with host adaptation.</title>
        <authorList>
            <person name="Gaulin E."/>
        </authorList>
    </citation>
    <scope>NUCLEOTIDE SEQUENCE [LARGE SCALE GENOMIC DNA]</scope>
    <source>
        <strain evidence="2 3">ATCC 201684</strain>
    </source>
</reference>
<dbReference type="Proteomes" id="UP000481153">
    <property type="component" value="Unassembled WGS sequence"/>
</dbReference>
<dbReference type="VEuPathDB" id="FungiDB:AeMF1_020696"/>
<dbReference type="PANTHER" id="PTHR33223:SF6">
    <property type="entry name" value="CCHC-TYPE DOMAIN-CONTAINING PROTEIN"/>
    <property type="match status" value="1"/>
</dbReference>
<feature type="region of interest" description="Disordered" evidence="1">
    <location>
        <begin position="1"/>
        <end position="23"/>
    </location>
</feature>
<accession>A0A6G0WBT4</accession>